<dbReference type="PROSITE" id="PS00329">
    <property type="entry name" value="HSP70_2"/>
    <property type="match status" value="1"/>
</dbReference>
<dbReference type="Pfam" id="PF00012">
    <property type="entry name" value="HSP70"/>
    <property type="match status" value="1"/>
</dbReference>
<dbReference type="GO" id="GO:0005524">
    <property type="term" value="F:ATP binding"/>
    <property type="evidence" value="ECO:0007669"/>
    <property type="project" value="UniProtKB-KW"/>
</dbReference>
<dbReference type="SUPFAM" id="SSF53067">
    <property type="entry name" value="Actin-like ATPase domain"/>
    <property type="match status" value="2"/>
</dbReference>
<accession>A0A7S0SSX6</accession>
<keyword evidence="2" id="KW-0067">ATP-binding</keyword>
<dbReference type="PRINTS" id="PR00301">
    <property type="entry name" value="HEATSHOCK70"/>
</dbReference>
<dbReference type="InterPro" id="IPR013126">
    <property type="entry name" value="Hsp_70_fam"/>
</dbReference>
<dbReference type="PROSITE" id="PS01036">
    <property type="entry name" value="HSP70_3"/>
    <property type="match status" value="1"/>
</dbReference>
<proteinExistence type="predicted"/>
<dbReference type="InterPro" id="IPR043129">
    <property type="entry name" value="ATPase_NBD"/>
</dbReference>
<dbReference type="GO" id="GO:0140662">
    <property type="term" value="F:ATP-dependent protein folding chaperone"/>
    <property type="evidence" value="ECO:0007669"/>
    <property type="project" value="InterPro"/>
</dbReference>
<dbReference type="PANTHER" id="PTHR19375">
    <property type="entry name" value="HEAT SHOCK PROTEIN 70KDA"/>
    <property type="match status" value="1"/>
</dbReference>
<dbReference type="PROSITE" id="PS00297">
    <property type="entry name" value="HSP70_1"/>
    <property type="match status" value="1"/>
</dbReference>
<gene>
    <name evidence="3" type="ORF">CNEB1095_LOCUS52</name>
</gene>
<reference evidence="3" key="1">
    <citation type="submission" date="2021-01" db="EMBL/GenBank/DDBJ databases">
        <authorList>
            <person name="Corre E."/>
            <person name="Pelletier E."/>
            <person name="Niang G."/>
            <person name="Scheremetjew M."/>
            <person name="Finn R."/>
            <person name="Kale V."/>
            <person name="Holt S."/>
            <person name="Cochrane G."/>
            <person name="Meng A."/>
            <person name="Brown T."/>
            <person name="Cohen L."/>
        </authorList>
    </citation>
    <scope>NUCLEOTIDE SEQUENCE</scope>
    <source>
        <strain evidence="3">UTEXLB2642</strain>
    </source>
</reference>
<protein>
    <submittedName>
        <fullName evidence="3">Uncharacterized protein</fullName>
    </submittedName>
</protein>
<name>A0A7S0SSX6_9STRA</name>
<evidence type="ECO:0000256" key="1">
    <source>
        <dbReference type="ARBA" id="ARBA00022741"/>
    </source>
</evidence>
<dbReference type="Gene3D" id="3.30.420.40">
    <property type="match status" value="2"/>
</dbReference>
<dbReference type="InterPro" id="IPR018181">
    <property type="entry name" value="Heat_shock_70_CS"/>
</dbReference>
<sequence>MGSSSWLFSLAAAFVVGCAVLAALGFRGRVTTIGVDLGTTFSVVGVNINGKVHIINDSKGHLIFPSVVHYQSNGEILAGYDALPFLTSDPLNTIYNAKRFIGKNWNDSSVIEYGSKHAYTVDKLSHGQSNFSEVGFALSSGLIVSPEQVGSQVLKYLLKLTADFLGHNQVNKAVIAVPAKFDSIQRQATGDAYKRAGLKVVRVIEEPTAAAVAYKLHKKSNINHILVYDFGGGTLDVSLLFVSKGSVQVYATDGDDSLGGSDFDMCLYDLLVNKVYSETGQQAHSADEITLPDGIQMSDVCVRSSIRHKAEEIKKKLTYANEAVFTCQLLDTQKTVTSTISVDDFTSTCDHLFQRGLLPVTRLLTELGMTKNDIDEVVLVGGTTRIPKIKQMLR</sequence>
<organism evidence="3">
    <name type="scientific">Chromulina nebulosa</name>
    <dbReference type="NCBI Taxonomy" id="96789"/>
    <lineage>
        <taxon>Eukaryota</taxon>
        <taxon>Sar</taxon>
        <taxon>Stramenopiles</taxon>
        <taxon>Ochrophyta</taxon>
        <taxon>Chrysophyceae</taxon>
        <taxon>Chromulinales</taxon>
        <taxon>Chromulinaceae</taxon>
        <taxon>Chromulina</taxon>
    </lineage>
</organism>
<dbReference type="AlphaFoldDB" id="A0A7S0SSX6"/>
<evidence type="ECO:0000256" key="2">
    <source>
        <dbReference type="ARBA" id="ARBA00022840"/>
    </source>
</evidence>
<dbReference type="Gene3D" id="3.90.640.10">
    <property type="entry name" value="Actin, Chain A, domain 4"/>
    <property type="match status" value="1"/>
</dbReference>
<dbReference type="EMBL" id="HBFD01000078">
    <property type="protein sequence ID" value="CAD8712746.1"/>
    <property type="molecule type" value="Transcribed_RNA"/>
</dbReference>
<evidence type="ECO:0000313" key="3">
    <source>
        <dbReference type="EMBL" id="CAD8712746.1"/>
    </source>
</evidence>
<keyword evidence="1" id="KW-0547">Nucleotide-binding</keyword>